<accession>A0A6J4HAZ9</accession>
<protein>
    <submittedName>
        <fullName evidence="1">Uncharacterized protein</fullName>
    </submittedName>
</protein>
<gene>
    <name evidence="1" type="ORF">AVDCRST_MAG10-465</name>
</gene>
<dbReference type="AlphaFoldDB" id="A0A6J4HAZ9"/>
<name>A0A6J4HAZ9_9ACTN</name>
<reference evidence="1" key="1">
    <citation type="submission" date="2020-02" db="EMBL/GenBank/DDBJ databases">
        <authorList>
            <person name="Meier V. D."/>
        </authorList>
    </citation>
    <scope>NUCLEOTIDE SEQUENCE</scope>
    <source>
        <strain evidence="1">AVDCRST_MAG10</strain>
    </source>
</reference>
<proteinExistence type="predicted"/>
<dbReference type="EMBL" id="CADCTB010000030">
    <property type="protein sequence ID" value="CAA9217247.1"/>
    <property type="molecule type" value="Genomic_DNA"/>
</dbReference>
<organism evidence="1">
    <name type="scientific">uncultured Acidimicrobiales bacterium</name>
    <dbReference type="NCBI Taxonomy" id="310071"/>
    <lineage>
        <taxon>Bacteria</taxon>
        <taxon>Bacillati</taxon>
        <taxon>Actinomycetota</taxon>
        <taxon>Acidimicrobiia</taxon>
        <taxon>Acidimicrobiales</taxon>
        <taxon>environmental samples</taxon>
    </lineage>
</organism>
<evidence type="ECO:0000313" key="1">
    <source>
        <dbReference type="EMBL" id="CAA9217247.1"/>
    </source>
</evidence>
<sequence length="210" mass="23102">MGQDPPVSTPVYLEVGSKKVFACSLDWPGWCRSAKTEEQALESLAAYAERYRPVADEAGVRFPKSVARDFDVVEHVKGDSGTEFGIPHVPAGADATPLTKAQAERLATLVQAAWTVFDRVAASAPAELRKGPRGGGRDRDKIVAHVLDAEKGYFSMVGVKDGRDAFLDALGAARQPQPELTKKSWPWRYTARRVAWHALDHAWEMEDRAE</sequence>